<evidence type="ECO:0000256" key="1">
    <source>
        <dbReference type="ARBA" id="ARBA00001933"/>
    </source>
</evidence>
<proteinExistence type="inferred from homology"/>
<keyword evidence="5" id="KW-0663">Pyridoxal phosphate</keyword>
<comment type="cofactor">
    <cofactor evidence="1">
        <name>pyridoxal 5'-phosphate</name>
        <dbReference type="ChEBI" id="CHEBI:597326"/>
    </cofactor>
</comment>
<accession>A0AA39GI89</accession>
<protein>
    <recommendedName>
        <fullName evidence="6">Aminotransferase class I/classII large domain-containing protein</fullName>
    </recommendedName>
</protein>
<name>A0AA39GI89_SARSR</name>
<dbReference type="GO" id="GO:0030170">
    <property type="term" value="F:pyridoxal phosphate binding"/>
    <property type="evidence" value="ECO:0007669"/>
    <property type="project" value="InterPro"/>
</dbReference>
<sequence length="428" mass="47448">MGSWSLSSDSLPGPARRVAAEKQDVWSMINEAAAESPIQPLVNLGQGFFGYNPPDFIIDAARDALLRVDCNQYAPTKGKASLKKAVAEHYTARLGRHIDADTEVAITTGANEGILSALMAFVEAGDEVVVFEPFFDQYISNIEMAGGIVRYVPLHPPAQGSTMTTSSGDWFIDMAALESTMNASTKMIIINTPHNPVGKVFTKDELDAITQLAVRYNVLILSDEVYDSLYYTPMTRTASLSPEIFNRTLTVCSAGKTFYATGWRVGFLIGPPHLIKYVSAAHTRICYTSPSPLQEACAVGFREAEKQGFWEQSRRTMAAKIARFCEVCDELGLPYSKPQGGYFVMVCFAKVKLPEDYVYPSAIEGRPRDFKLAYFLIMELGLAAIPPSEFYTPKNQGGVENWLRFAICKEDAVLEDAKERLRAIRKWF</sequence>
<reference evidence="7" key="1">
    <citation type="submission" date="2022-10" db="EMBL/GenBank/DDBJ databases">
        <title>Determination and structural analysis of whole genome sequence of Sarocladium strictum F4-1.</title>
        <authorList>
            <person name="Hu L."/>
            <person name="Jiang Y."/>
        </authorList>
    </citation>
    <scope>NUCLEOTIDE SEQUENCE</scope>
    <source>
        <strain evidence="7">F4-1</strain>
    </source>
</reference>
<dbReference type="EMBL" id="JAPDFR010000004">
    <property type="protein sequence ID" value="KAK0387506.1"/>
    <property type="molecule type" value="Genomic_DNA"/>
</dbReference>
<evidence type="ECO:0000313" key="7">
    <source>
        <dbReference type="EMBL" id="KAK0387506.1"/>
    </source>
</evidence>
<comment type="caution">
    <text evidence="7">The sequence shown here is derived from an EMBL/GenBank/DDBJ whole genome shotgun (WGS) entry which is preliminary data.</text>
</comment>
<organism evidence="7 8">
    <name type="scientific">Sarocladium strictum</name>
    <name type="common">Black bundle disease fungus</name>
    <name type="synonym">Acremonium strictum</name>
    <dbReference type="NCBI Taxonomy" id="5046"/>
    <lineage>
        <taxon>Eukaryota</taxon>
        <taxon>Fungi</taxon>
        <taxon>Dikarya</taxon>
        <taxon>Ascomycota</taxon>
        <taxon>Pezizomycotina</taxon>
        <taxon>Sordariomycetes</taxon>
        <taxon>Hypocreomycetidae</taxon>
        <taxon>Hypocreales</taxon>
        <taxon>Sarocladiaceae</taxon>
        <taxon>Sarocladium</taxon>
    </lineage>
</organism>
<dbReference type="GO" id="GO:0016212">
    <property type="term" value="F:kynurenine-oxoglutarate transaminase activity"/>
    <property type="evidence" value="ECO:0007669"/>
    <property type="project" value="TreeGrafter"/>
</dbReference>
<dbReference type="InterPro" id="IPR004839">
    <property type="entry name" value="Aminotransferase_I/II_large"/>
</dbReference>
<keyword evidence="4" id="KW-0808">Transferase</keyword>
<keyword evidence="8" id="KW-1185">Reference proteome</keyword>
<dbReference type="Pfam" id="PF00155">
    <property type="entry name" value="Aminotran_1_2"/>
    <property type="match status" value="1"/>
</dbReference>
<dbReference type="InterPro" id="IPR015421">
    <property type="entry name" value="PyrdxlP-dep_Trfase_major"/>
</dbReference>
<dbReference type="Proteomes" id="UP001175261">
    <property type="component" value="Unassembled WGS sequence"/>
</dbReference>
<evidence type="ECO:0000256" key="4">
    <source>
        <dbReference type="ARBA" id="ARBA00022679"/>
    </source>
</evidence>
<dbReference type="InterPro" id="IPR015424">
    <property type="entry name" value="PyrdxlP-dep_Trfase"/>
</dbReference>
<dbReference type="Gene3D" id="3.90.1150.10">
    <property type="entry name" value="Aspartate Aminotransferase, domain 1"/>
    <property type="match status" value="1"/>
</dbReference>
<dbReference type="CDD" id="cd00609">
    <property type="entry name" value="AAT_like"/>
    <property type="match status" value="1"/>
</dbReference>
<dbReference type="InterPro" id="IPR015422">
    <property type="entry name" value="PyrdxlP-dep_Trfase_small"/>
</dbReference>
<evidence type="ECO:0000259" key="6">
    <source>
        <dbReference type="Pfam" id="PF00155"/>
    </source>
</evidence>
<gene>
    <name evidence="7" type="ORF">NLU13_5819</name>
</gene>
<dbReference type="Gene3D" id="3.40.640.10">
    <property type="entry name" value="Type I PLP-dependent aspartate aminotransferase-like (Major domain)"/>
    <property type="match status" value="1"/>
</dbReference>
<dbReference type="AlphaFoldDB" id="A0AA39GI89"/>
<evidence type="ECO:0000256" key="3">
    <source>
        <dbReference type="ARBA" id="ARBA00022576"/>
    </source>
</evidence>
<dbReference type="GO" id="GO:0005739">
    <property type="term" value="C:mitochondrion"/>
    <property type="evidence" value="ECO:0007669"/>
    <property type="project" value="TreeGrafter"/>
</dbReference>
<feature type="domain" description="Aminotransferase class I/classII large" evidence="6">
    <location>
        <begin position="41"/>
        <end position="420"/>
    </location>
</feature>
<comment type="similarity">
    <text evidence="2">Belongs to the class-I pyridoxal-phosphate-dependent aminotransferase family.</text>
</comment>
<dbReference type="FunFam" id="3.40.640.10:FF:000024">
    <property type="entry name" value="Kynurenine--oxoglutarate transaminase 3"/>
    <property type="match status" value="1"/>
</dbReference>
<evidence type="ECO:0000313" key="8">
    <source>
        <dbReference type="Proteomes" id="UP001175261"/>
    </source>
</evidence>
<dbReference type="PANTHER" id="PTHR43807:SF20">
    <property type="entry name" value="FI04487P"/>
    <property type="match status" value="1"/>
</dbReference>
<dbReference type="PANTHER" id="PTHR43807">
    <property type="entry name" value="FI04487P"/>
    <property type="match status" value="1"/>
</dbReference>
<dbReference type="InterPro" id="IPR051326">
    <property type="entry name" value="Kynurenine-oxoglutarate_AT"/>
</dbReference>
<evidence type="ECO:0000256" key="5">
    <source>
        <dbReference type="ARBA" id="ARBA00022898"/>
    </source>
</evidence>
<evidence type="ECO:0000256" key="2">
    <source>
        <dbReference type="ARBA" id="ARBA00007441"/>
    </source>
</evidence>
<keyword evidence="3" id="KW-0032">Aminotransferase</keyword>
<dbReference type="SUPFAM" id="SSF53383">
    <property type="entry name" value="PLP-dependent transferases"/>
    <property type="match status" value="1"/>
</dbReference>